<keyword evidence="6" id="KW-1185">Reference proteome</keyword>
<dbReference type="PANTHER" id="PTHR44688:SF16">
    <property type="entry name" value="DNA-BINDING TRANSCRIPTIONAL ACTIVATOR DEVR_DOSR"/>
    <property type="match status" value="1"/>
</dbReference>
<accession>A0ABV2Q8X9</accession>
<keyword evidence="3" id="KW-0804">Transcription</keyword>
<dbReference type="Proteomes" id="UP001549320">
    <property type="component" value="Unassembled WGS sequence"/>
</dbReference>
<evidence type="ECO:0000313" key="5">
    <source>
        <dbReference type="EMBL" id="MET4577506.1"/>
    </source>
</evidence>
<name>A0ABV2Q8X9_9BURK</name>
<proteinExistence type="predicted"/>
<evidence type="ECO:0000256" key="2">
    <source>
        <dbReference type="ARBA" id="ARBA00023125"/>
    </source>
</evidence>
<evidence type="ECO:0000259" key="4">
    <source>
        <dbReference type="PROSITE" id="PS50043"/>
    </source>
</evidence>
<dbReference type="SMART" id="SM00421">
    <property type="entry name" value="HTH_LUXR"/>
    <property type="match status" value="1"/>
</dbReference>
<comment type="caution">
    <text evidence="5">The sequence shown here is derived from an EMBL/GenBank/DDBJ whole genome shotgun (WGS) entry which is preliminary data.</text>
</comment>
<keyword evidence="1" id="KW-0805">Transcription regulation</keyword>
<feature type="domain" description="HTH luxR-type" evidence="4">
    <location>
        <begin position="201"/>
        <end position="266"/>
    </location>
</feature>
<dbReference type="InterPro" id="IPR016032">
    <property type="entry name" value="Sig_transdc_resp-reg_C-effctor"/>
</dbReference>
<dbReference type="InterPro" id="IPR000792">
    <property type="entry name" value="Tscrpt_reg_LuxR_C"/>
</dbReference>
<reference evidence="5 6" key="1">
    <citation type="submission" date="2024-06" db="EMBL/GenBank/DDBJ databases">
        <title>Sorghum-associated microbial communities from plants grown in Nebraska, USA.</title>
        <authorList>
            <person name="Schachtman D."/>
        </authorList>
    </citation>
    <scope>NUCLEOTIDE SEQUENCE [LARGE SCALE GENOMIC DNA]</scope>
    <source>
        <strain evidence="5 6">2709</strain>
    </source>
</reference>
<dbReference type="RefSeq" id="WP_354443955.1">
    <property type="nucleotide sequence ID" value="NZ_JBEPSH010000005.1"/>
</dbReference>
<evidence type="ECO:0000313" key="6">
    <source>
        <dbReference type="Proteomes" id="UP001549320"/>
    </source>
</evidence>
<dbReference type="PROSITE" id="PS50043">
    <property type="entry name" value="HTH_LUXR_2"/>
    <property type="match status" value="1"/>
</dbReference>
<sequence>MDIWIAESRDSNAQVPVPCIESLARSLGEPACSRATLEALNHFARVDHCALLVRLQRTELRLLGTASQVAHANGARAALRYMDGMHLHDFADELSLVPKGGCAAPVRLSYRTRDEVVNPKYRIACYEHTGIEDRLTMSRQHGDGTVALLRCYRDESTGRFTPSELEALTAGAALLLSFVEIHAKLTLPHHIPLAHWREALDHNIDAPLSAREIDVCSNLLSGRTLADTGTELGLSVNTVITYSRRAYAKFGVGSVRQLHELLTRGNRTTEMSGSVRVRRQSLM</sequence>
<evidence type="ECO:0000256" key="1">
    <source>
        <dbReference type="ARBA" id="ARBA00023015"/>
    </source>
</evidence>
<protein>
    <submittedName>
        <fullName evidence="5">DNA-binding CsgD family transcriptional regulator</fullName>
    </submittedName>
</protein>
<dbReference type="InterPro" id="IPR036388">
    <property type="entry name" value="WH-like_DNA-bd_sf"/>
</dbReference>
<dbReference type="SUPFAM" id="SSF46894">
    <property type="entry name" value="C-terminal effector domain of the bipartite response regulators"/>
    <property type="match status" value="1"/>
</dbReference>
<keyword evidence="2 5" id="KW-0238">DNA-binding</keyword>
<dbReference type="PANTHER" id="PTHR44688">
    <property type="entry name" value="DNA-BINDING TRANSCRIPTIONAL ACTIVATOR DEVR_DOSR"/>
    <property type="match status" value="1"/>
</dbReference>
<dbReference type="GO" id="GO:0003677">
    <property type="term" value="F:DNA binding"/>
    <property type="evidence" value="ECO:0007669"/>
    <property type="project" value="UniProtKB-KW"/>
</dbReference>
<dbReference type="Pfam" id="PF00196">
    <property type="entry name" value="GerE"/>
    <property type="match status" value="1"/>
</dbReference>
<organism evidence="5 6">
    <name type="scientific">Ottowia thiooxydans</name>
    <dbReference type="NCBI Taxonomy" id="219182"/>
    <lineage>
        <taxon>Bacteria</taxon>
        <taxon>Pseudomonadati</taxon>
        <taxon>Pseudomonadota</taxon>
        <taxon>Betaproteobacteria</taxon>
        <taxon>Burkholderiales</taxon>
        <taxon>Comamonadaceae</taxon>
        <taxon>Ottowia</taxon>
    </lineage>
</organism>
<evidence type="ECO:0000256" key="3">
    <source>
        <dbReference type="ARBA" id="ARBA00023163"/>
    </source>
</evidence>
<dbReference type="EMBL" id="JBEPSH010000005">
    <property type="protein sequence ID" value="MET4577506.1"/>
    <property type="molecule type" value="Genomic_DNA"/>
</dbReference>
<dbReference type="Gene3D" id="1.10.10.10">
    <property type="entry name" value="Winged helix-like DNA-binding domain superfamily/Winged helix DNA-binding domain"/>
    <property type="match status" value="1"/>
</dbReference>
<gene>
    <name evidence="5" type="ORF">ABIE13_002617</name>
</gene>